<reference evidence="3" key="1">
    <citation type="journal article" date="2019" name="Int. J. Syst. Evol. Microbiol.">
        <title>The Global Catalogue of Microorganisms (GCM) 10K type strain sequencing project: providing services to taxonomists for standard genome sequencing and annotation.</title>
        <authorList>
            <consortium name="The Broad Institute Genomics Platform"/>
            <consortium name="The Broad Institute Genome Sequencing Center for Infectious Disease"/>
            <person name="Wu L."/>
            <person name="Ma J."/>
        </authorList>
    </citation>
    <scope>NUCLEOTIDE SEQUENCE [LARGE SCALE GENOMIC DNA]</scope>
    <source>
        <strain evidence="3">JCM 17441</strain>
    </source>
</reference>
<dbReference type="RefSeq" id="WP_345137305.1">
    <property type="nucleotide sequence ID" value="NZ_BAABAT010000040.1"/>
</dbReference>
<dbReference type="PANTHER" id="PTHR10098:SF108">
    <property type="entry name" value="TETRATRICOPEPTIDE REPEAT PROTEIN 28"/>
    <property type="match status" value="1"/>
</dbReference>
<sequence length="417" mass="44587">MTVLAEYFVTADRTWLFLVRGDRDRPEVIEVPLRRAALRDLVGELLGAEGEGEPLRRADPAAWSEPFDALVAPLAGRVPDGETVWFVPHDVLHYLPLHALKLPTGLVAERHPVCYSPSAGAMRYCRRKRQPAGRAVRILAGAPPDRPLVHAYEQASAVARLFGEHSNLYLGDDATAERLTAGEPARVLHLACHGLFNAAEPMRSGLMLAQDALLTSEQVLRLSLPADLVTLSACQSGVNARRPGDELIGLTRSFIYAGAASLLVSLWSVDELSTSLLMRAFYQALMDGAGKADALRTAQLALRATTAADVIAYCTAAIAELEAAPDAGSAQNATARALLAADLAGARLRAGDAAGALAAYTDLLASAGPEAPRYGGLRRAAARARAASKGPATVDHERTMYDHPYYWAPFALVGDWR</sequence>
<dbReference type="InterPro" id="IPR024983">
    <property type="entry name" value="CHAT_dom"/>
</dbReference>
<gene>
    <name evidence="2" type="ORF">GCM10022255_088830</name>
</gene>
<organism evidence="2 3">
    <name type="scientific">Dactylosporangium darangshiense</name>
    <dbReference type="NCBI Taxonomy" id="579108"/>
    <lineage>
        <taxon>Bacteria</taxon>
        <taxon>Bacillati</taxon>
        <taxon>Actinomycetota</taxon>
        <taxon>Actinomycetes</taxon>
        <taxon>Micromonosporales</taxon>
        <taxon>Micromonosporaceae</taxon>
        <taxon>Dactylosporangium</taxon>
    </lineage>
</organism>
<name>A0ABP8DNG8_9ACTN</name>
<dbReference type="EMBL" id="BAABAT010000040">
    <property type="protein sequence ID" value="GAA4260387.1"/>
    <property type="molecule type" value="Genomic_DNA"/>
</dbReference>
<feature type="domain" description="CHAT" evidence="1">
    <location>
        <begin position="67"/>
        <end position="415"/>
    </location>
</feature>
<evidence type="ECO:0000313" key="2">
    <source>
        <dbReference type="EMBL" id="GAA4260387.1"/>
    </source>
</evidence>
<accession>A0ABP8DNG8</accession>
<dbReference type="PANTHER" id="PTHR10098">
    <property type="entry name" value="RAPSYN-RELATED"/>
    <property type="match status" value="1"/>
</dbReference>
<evidence type="ECO:0000313" key="3">
    <source>
        <dbReference type="Proteomes" id="UP001500620"/>
    </source>
</evidence>
<dbReference type="Proteomes" id="UP001500620">
    <property type="component" value="Unassembled WGS sequence"/>
</dbReference>
<dbReference type="Pfam" id="PF12770">
    <property type="entry name" value="CHAT"/>
    <property type="match status" value="1"/>
</dbReference>
<protein>
    <recommendedName>
        <fullName evidence="1">CHAT domain-containing protein</fullName>
    </recommendedName>
</protein>
<evidence type="ECO:0000259" key="1">
    <source>
        <dbReference type="Pfam" id="PF12770"/>
    </source>
</evidence>
<comment type="caution">
    <text evidence="2">The sequence shown here is derived from an EMBL/GenBank/DDBJ whole genome shotgun (WGS) entry which is preliminary data.</text>
</comment>
<keyword evidence="3" id="KW-1185">Reference proteome</keyword>
<proteinExistence type="predicted"/>